<comment type="caution">
    <text evidence="2">The sequence shown here is derived from an EMBL/GenBank/DDBJ whole genome shotgun (WGS) entry which is preliminary data.</text>
</comment>
<dbReference type="EMBL" id="RAXT01000002">
    <property type="protein sequence ID" value="RKG40497.1"/>
    <property type="molecule type" value="Genomic_DNA"/>
</dbReference>
<feature type="signal peptide" evidence="1">
    <location>
        <begin position="1"/>
        <end position="20"/>
    </location>
</feature>
<keyword evidence="3" id="KW-1185">Reference proteome</keyword>
<gene>
    <name evidence="2" type="ORF">D7V20_02330</name>
</gene>
<dbReference type="Proteomes" id="UP000280405">
    <property type="component" value="Unassembled WGS sequence"/>
</dbReference>
<protein>
    <submittedName>
        <fullName evidence="2">Uncharacterized protein</fullName>
    </submittedName>
</protein>
<evidence type="ECO:0000256" key="1">
    <source>
        <dbReference type="SAM" id="SignalP"/>
    </source>
</evidence>
<proteinExistence type="predicted"/>
<accession>A0A3A8F0G9</accession>
<dbReference type="OrthoDB" id="274958at2"/>
<feature type="chain" id="PRO_5017414884" evidence="1">
    <location>
        <begin position="21"/>
        <end position="290"/>
    </location>
</feature>
<keyword evidence="1" id="KW-0732">Signal</keyword>
<dbReference type="RefSeq" id="WP_120382731.1">
    <property type="nucleotide sequence ID" value="NZ_RAXT01000002.1"/>
</dbReference>
<evidence type="ECO:0000313" key="2">
    <source>
        <dbReference type="EMBL" id="RKG40497.1"/>
    </source>
</evidence>
<organism evidence="2 3">
    <name type="scientific">Acinetobacter rongchengensis</name>
    <dbReference type="NCBI Taxonomy" id="2419601"/>
    <lineage>
        <taxon>Bacteria</taxon>
        <taxon>Pseudomonadati</taxon>
        <taxon>Pseudomonadota</taxon>
        <taxon>Gammaproteobacteria</taxon>
        <taxon>Moraxellales</taxon>
        <taxon>Moraxellaceae</taxon>
        <taxon>Acinetobacter</taxon>
    </lineage>
</organism>
<evidence type="ECO:0000313" key="3">
    <source>
        <dbReference type="Proteomes" id="UP000280405"/>
    </source>
</evidence>
<name>A0A3A8F0G9_9GAMM</name>
<reference evidence="2 3" key="1">
    <citation type="submission" date="2018-09" db="EMBL/GenBank/DDBJ databases">
        <title>The draft genome of Acinetobacter spp. strains.</title>
        <authorList>
            <person name="Qin J."/>
            <person name="Feng Y."/>
            <person name="Zong Z."/>
        </authorList>
    </citation>
    <scope>NUCLEOTIDE SEQUENCE [LARGE SCALE GENOMIC DNA]</scope>
    <source>
        <strain evidence="2 3">WCHAc060115</strain>
    </source>
</reference>
<sequence length="290" mass="32581">MNKRFLLILCSGFVISNTWAAPQVTSREYKLLLQADQFSYSNESANVNTYIQQAKNMIAQQTGRSVSGNLTLDKQRQIRFYDSPSSCLLNNIGYSFRERIENGTSEVTLKFRSYDHYLADFADLSSPTSGAKTKLEDDITRTATQGFLVGASQSTTVPNTRTLNDFLDIHTHFPKFKESFAISDNQALALVGGLTIYERSYSGVTIDLGEFDAEMDMSLWYTQMPYAGLKPAVVEVSFKYQDPNANYTHKVVQRAAISFSALKSLSNYNAPSSTQTKTQFVYQYQPNFCA</sequence>
<dbReference type="AlphaFoldDB" id="A0A3A8F0G9"/>